<feature type="region of interest" description="Disordered" evidence="5">
    <location>
        <begin position="433"/>
        <end position="462"/>
    </location>
</feature>
<keyword evidence="4 6" id="KW-0472">Membrane</keyword>
<sequence length="462" mass="48181">MTSGGQRSAFEDGAPRGHTSPGRGRRLPEPGARSASKRTSIFAALVLLLSTGAGFALSITDETAGSQPLVLLLWLTAYAVGGALLIDTVVRLRRRPNVPPWLLLFIILAATSALWSEAPSVTLRRSFALAGTTLVGLAIADRLRPVEVLETVRRVVLLIAVASLLLYLLRDPRALDDVHATLRGVVISKNTLGRVVAVGLISTACLAYLDRRRWRVHLASAVPMAIALALTDSAGGLLLSIIGLSLIASLAIWRSRRDRLALCTVVAAGLGFGILAFPNGISAEDVTQVSGRDTTLTGRTEIWDESLLAARERPLSGYGYGAFWGLGGGGVEAEAAGRIRARLAVPVANAHSGFLDVTLDLGLPGAILAGLVILATLQRGVRDGREGWVDGTLLRAVVVGILLVSTATESGLLQENGFLTVLLVVAAAVRADPTGPRGSSTPPAAIVGAGSRSSRPVLSRSG</sequence>
<name>A0A6J4IE84_9ACTN</name>
<keyword evidence="3 6" id="KW-1133">Transmembrane helix</keyword>
<feature type="transmembrane region" description="Helical" evidence="6">
    <location>
        <begin position="41"/>
        <end position="60"/>
    </location>
</feature>
<evidence type="ECO:0000256" key="2">
    <source>
        <dbReference type="ARBA" id="ARBA00022692"/>
    </source>
</evidence>
<keyword evidence="2 6" id="KW-0812">Transmembrane</keyword>
<feature type="transmembrane region" description="Helical" evidence="6">
    <location>
        <begin position="98"/>
        <end position="116"/>
    </location>
</feature>
<dbReference type="PANTHER" id="PTHR37422:SF17">
    <property type="entry name" value="O-ANTIGEN LIGASE"/>
    <property type="match status" value="1"/>
</dbReference>
<reference evidence="8" key="1">
    <citation type="submission" date="2020-02" db="EMBL/GenBank/DDBJ databases">
        <authorList>
            <person name="Meier V. D."/>
        </authorList>
    </citation>
    <scope>NUCLEOTIDE SEQUENCE</scope>
    <source>
        <strain evidence="8">AVDCRST_MAG20</strain>
    </source>
</reference>
<dbReference type="GO" id="GO:0016020">
    <property type="term" value="C:membrane"/>
    <property type="evidence" value="ECO:0007669"/>
    <property type="project" value="UniProtKB-SubCell"/>
</dbReference>
<proteinExistence type="predicted"/>
<evidence type="ECO:0000313" key="8">
    <source>
        <dbReference type="EMBL" id="CAA9249459.1"/>
    </source>
</evidence>
<feature type="transmembrane region" description="Helical" evidence="6">
    <location>
        <begin position="66"/>
        <end position="86"/>
    </location>
</feature>
<evidence type="ECO:0000259" key="7">
    <source>
        <dbReference type="Pfam" id="PF04932"/>
    </source>
</evidence>
<comment type="subcellular location">
    <subcellularLocation>
        <location evidence="1">Membrane</location>
        <topology evidence="1">Multi-pass membrane protein</topology>
    </subcellularLocation>
</comment>
<evidence type="ECO:0000256" key="1">
    <source>
        <dbReference type="ARBA" id="ARBA00004141"/>
    </source>
</evidence>
<dbReference type="PANTHER" id="PTHR37422">
    <property type="entry name" value="TEICHURONIC ACID BIOSYNTHESIS PROTEIN TUAE"/>
    <property type="match status" value="1"/>
</dbReference>
<dbReference type="InterPro" id="IPR007016">
    <property type="entry name" value="O-antigen_ligase-rel_domated"/>
</dbReference>
<feature type="compositionally biased region" description="Polar residues" evidence="5">
    <location>
        <begin position="451"/>
        <end position="462"/>
    </location>
</feature>
<feature type="transmembrane region" description="Helical" evidence="6">
    <location>
        <begin position="152"/>
        <end position="169"/>
    </location>
</feature>
<feature type="transmembrane region" description="Helical" evidence="6">
    <location>
        <begin position="361"/>
        <end position="381"/>
    </location>
</feature>
<feature type="transmembrane region" description="Helical" evidence="6">
    <location>
        <begin position="260"/>
        <end position="281"/>
    </location>
</feature>
<feature type="domain" description="O-antigen ligase-related" evidence="7">
    <location>
        <begin position="220"/>
        <end position="368"/>
    </location>
</feature>
<organism evidence="8">
    <name type="scientific">uncultured Acidimicrobiales bacterium</name>
    <dbReference type="NCBI Taxonomy" id="310071"/>
    <lineage>
        <taxon>Bacteria</taxon>
        <taxon>Bacillati</taxon>
        <taxon>Actinomycetota</taxon>
        <taxon>Acidimicrobiia</taxon>
        <taxon>Acidimicrobiales</taxon>
        <taxon>environmental samples</taxon>
    </lineage>
</organism>
<dbReference type="Pfam" id="PF04932">
    <property type="entry name" value="Wzy_C"/>
    <property type="match status" value="1"/>
</dbReference>
<dbReference type="EMBL" id="CADCSY010000094">
    <property type="protein sequence ID" value="CAA9249459.1"/>
    <property type="molecule type" value="Genomic_DNA"/>
</dbReference>
<evidence type="ECO:0000256" key="4">
    <source>
        <dbReference type="ARBA" id="ARBA00023136"/>
    </source>
</evidence>
<evidence type="ECO:0000256" key="5">
    <source>
        <dbReference type="SAM" id="MobiDB-lite"/>
    </source>
</evidence>
<feature type="region of interest" description="Disordered" evidence="5">
    <location>
        <begin position="1"/>
        <end position="35"/>
    </location>
</feature>
<dbReference type="AlphaFoldDB" id="A0A6J4IE84"/>
<dbReference type="InterPro" id="IPR051533">
    <property type="entry name" value="WaaL-like"/>
</dbReference>
<accession>A0A6J4IE84</accession>
<protein>
    <recommendedName>
        <fullName evidence="7">O-antigen ligase-related domain-containing protein</fullName>
    </recommendedName>
</protein>
<feature type="transmembrane region" description="Helical" evidence="6">
    <location>
        <begin position="191"/>
        <end position="209"/>
    </location>
</feature>
<evidence type="ECO:0000256" key="6">
    <source>
        <dbReference type="SAM" id="Phobius"/>
    </source>
</evidence>
<gene>
    <name evidence="8" type="ORF">AVDCRST_MAG20-2060</name>
</gene>
<evidence type="ECO:0000256" key="3">
    <source>
        <dbReference type="ARBA" id="ARBA00022989"/>
    </source>
</evidence>